<dbReference type="PROSITE" id="PS51379">
    <property type="entry name" value="4FE4S_FER_2"/>
    <property type="match status" value="2"/>
</dbReference>
<evidence type="ECO:0000256" key="3">
    <source>
        <dbReference type="ARBA" id="ARBA00022723"/>
    </source>
</evidence>
<name>A0A521BRV8_9BACT</name>
<dbReference type="Gene3D" id="3.30.70.20">
    <property type="match status" value="1"/>
</dbReference>
<protein>
    <submittedName>
        <fullName evidence="9">4Fe-4S dicluster domain-containing protein</fullName>
    </submittedName>
</protein>
<dbReference type="RefSeq" id="WP_142934785.1">
    <property type="nucleotide sequence ID" value="NZ_FXTM01000007.1"/>
</dbReference>
<accession>A0A521BRV8</accession>
<dbReference type="GO" id="GO:0046872">
    <property type="term" value="F:metal ion binding"/>
    <property type="evidence" value="ECO:0007669"/>
    <property type="project" value="UniProtKB-KW"/>
</dbReference>
<evidence type="ECO:0000313" key="9">
    <source>
        <dbReference type="EMBL" id="SMO49839.1"/>
    </source>
</evidence>
<dbReference type="OrthoDB" id="9810688at2"/>
<evidence type="ECO:0000256" key="5">
    <source>
        <dbReference type="ARBA" id="ARBA00022982"/>
    </source>
</evidence>
<dbReference type="SUPFAM" id="SSF54862">
    <property type="entry name" value="4Fe-4S ferredoxins"/>
    <property type="match status" value="1"/>
</dbReference>
<evidence type="ECO:0000256" key="2">
    <source>
        <dbReference type="ARBA" id="ARBA00022485"/>
    </source>
</evidence>
<dbReference type="PANTHER" id="PTHR43687:SF6">
    <property type="entry name" value="L-ASPARTATE SEMIALDEHYDE SULFURTRANSFERASE IRON-SULFUR SUBUNIT"/>
    <property type="match status" value="1"/>
</dbReference>
<keyword evidence="7" id="KW-0411">Iron-sulfur</keyword>
<dbReference type="PANTHER" id="PTHR43687">
    <property type="entry name" value="ADENYLYLSULFATE REDUCTASE, BETA SUBUNIT"/>
    <property type="match status" value="1"/>
</dbReference>
<dbReference type="InterPro" id="IPR017900">
    <property type="entry name" value="4Fe4S_Fe_S_CS"/>
</dbReference>
<keyword evidence="4" id="KW-0677">Repeat</keyword>
<proteinExistence type="predicted"/>
<keyword evidence="1" id="KW-0813">Transport</keyword>
<evidence type="ECO:0000256" key="4">
    <source>
        <dbReference type="ARBA" id="ARBA00022737"/>
    </source>
</evidence>
<evidence type="ECO:0000313" key="10">
    <source>
        <dbReference type="Proteomes" id="UP000317315"/>
    </source>
</evidence>
<dbReference type="InterPro" id="IPR017896">
    <property type="entry name" value="4Fe4S_Fe-S-bd"/>
</dbReference>
<dbReference type="AlphaFoldDB" id="A0A521BRV8"/>
<organism evidence="9 10">
    <name type="scientific">Balnearium lithotrophicum</name>
    <dbReference type="NCBI Taxonomy" id="223788"/>
    <lineage>
        <taxon>Bacteria</taxon>
        <taxon>Pseudomonadati</taxon>
        <taxon>Aquificota</taxon>
        <taxon>Aquificia</taxon>
        <taxon>Desulfurobacteriales</taxon>
        <taxon>Desulfurobacteriaceae</taxon>
        <taxon>Balnearium</taxon>
    </lineage>
</organism>
<dbReference type="Pfam" id="PF14697">
    <property type="entry name" value="Fer4_21"/>
    <property type="match status" value="1"/>
</dbReference>
<dbReference type="InterPro" id="IPR050572">
    <property type="entry name" value="Fe-S_Ferredoxin"/>
</dbReference>
<keyword evidence="3" id="KW-0479">Metal-binding</keyword>
<keyword evidence="10" id="KW-1185">Reference proteome</keyword>
<feature type="domain" description="4Fe-4S ferredoxin-type" evidence="8">
    <location>
        <begin position="25"/>
        <end position="55"/>
    </location>
</feature>
<reference evidence="9 10" key="1">
    <citation type="submission" date="2017-05" db="EMBL/GenBank/DDBJ databases">
        <authorList>
            <person name="Varghese N."/>
            <person name="Submissions S."/>
        </authorList>
    </citation>
    <scope>NUCLEOTIDE SEQUENCE [LARGE SCALE GENOMIC DNA]</scope>
    <source>
        <strain evidence="9 10">DSM 16304</strain>
    </source>
</reference>
<evidence type="ECO:0000259" key="8">
    <source>
        <dbReference type="PROSITE" id="PS51379"/>
    </source>
</evidence>
<dbReference type="PROSITE" id="PS00198">
    <property type="entry name" value="4FE4S_FER_1"/>
    <property type="match status" value="1"/>
</dbReference>
<evidence type="ECO:0000256" key="6">
    <source>
        <dbReference type="ARBA" id="ARBA00023004"/>
    </source>
</evidence>
<dbReference type="Proteomes" id="UP000317315">
    <property type="component" value="Unassembled WGS sequence"/>
</dbReference>
<keyword evidence="5" id="KW-0249">Electron transport</keyword>
<evidence type="ECO:0000256" key="7">
    <source>
        <dbReference type="ARBA" id="ARBA00023014"/>
    </source>
</evidence>
<keyword evidence="2" id="KW-0004">4Fe-4S</keyword>
<keyword evidence="6" id="KW-0408">Iron</keyword>
<feature type="domain" description="4Fe-4S ferredoxin-type" evidence="8">
    <location>
        <begin position="59"/>
        <end position="85"/>
    </location>
</feature>
<gene>
    <name evidence="9" type="ORF">SAMN06269117_10734</name>
</gene>
<sequence>MKLTNGNSSKNQVILTQDGSPFIPQYPSGINYAKCTGCGECVEICPQNCIELIELNDRKVASITKIELCIGDGFCKIVCPEDAFL</sequence>
<dbReference type="GO" id="GO:0051539">
    <property type="term" value="F:4 iron, 4 sulfur cluster binding"/>
    <property type="evidence" value="ECO:0007669"/>
    <property type="project" value="UniProtKB-KW"/>
</dbReference>
<dbReference type="EMBL" id="FXTM01000007">
    <property type="protein sequence ID" value="SMO49839.1"/>
    <property type="molecule type" value="Genomic_DNA"/>
</dbReference>
<evidence type="ECO:0000256" key="1">
    <source>
        <dbReference type="ARBA" id="ARBA00022448"/>
    </source>
</evidence>